<evidence type="ECO:0000313" key="4">
    <source>
        <dbReference type="Proteomes" id="UP000540506"/>
    </source>
</evidence>
<dbReference type="PROSITE" id="PS51318">
    <property type="entry name" value="TAT"/>
    <property type="match status" value="1"/>
</dbReference>
<dbReference type="InterPro" id="IPR012347">
    <property type="entry name" value="Ferritin-like"/>
</dbReference>
<protein>
    <recommendedName>
        <fullName evidence="2">Iminophenyl-pyruvate dimer synthase domain-containing protein</fullName>
    </recommendedName>
</protein>
<accession>A0A7W7R920</accession>
<reference evidence="3 4" key="1">
    <citation type="submission" date="2020-08" db="EMBL/GenBank/DDBJ databases">
        <title>Sequencing the genomes of 1000 actinobacteria strains.</title>
        <authorList>
            <person name="Klenk H.-P."/>
        </authorList>
    </citation>
    <scope>NUCLEOTIDE SEQUENCE [LARGE SCALE GENOMIC DNA]</scope>
    <source>
        <strain evidence="3 4">DSM 41654</strain>
    </source>
</reference>
<dbReference type="Gene3D" id="1.20.1260.10">
    <property type="match status" value="1"/>
</dbReference>
<sequence>MLDPVDDIDGQRIPSLGRRGFLKSATLATAGPVLLGSPTPARANGSRGAVARLLAVPGSRRDEDWIRSALQIAVELELATLPPYLCAWWSIKDRDSEPATLIRGIISDEMFHMGVACNLLVAVGGTPRIADAVQSYPGPLPGGVRSDLTVRLSGLTKEYVRDVLMGIETPEAPLARASGPATIGAFYAALLNAFDDVRPDLSTDRQLERRIGPDHLTPVETLSDVEDSIETIREQGEGTSASPDAPFADGAPAHYYAFGEIYHERRLRQVDGVWEFSGEPVPFPDTRPMGVVPAGGWPSPADEVQQLLQQFDETFTSVLSDLQAAWANGDASALDDAVRDMFALEDPAVRLMEIPLPDGSGTYGPQFRPSPTTEAGARARR</sequence>
<dbReference type="AlphaFoldDB" id="A0A7W7R920"/>
<evidence type="ECO:0000259" key="2">
    <source>
        <dbReference type="Pfam" id="PF12902"/>
    </source>
</evidence>
<gene>
    <name evidence="3" type="ORF">FHR34_006701</name>
</gene>
<evidence type="ECO:0000313" key="3">
    <source>
        <dbReference type="EMBL" id="MBB4927606.1"/>
    </source>
</evidence>
<keyword evidence="4" id="KW-1185">Reference proteome</keyword>
<feature type="domain" description="Iminophenyl-pyruvate dimer synthase" evidence="2">
    <location>
        <begin position="70"/>
        <end position="263"/>
    </location>
</feature>
<dbReference type="Pfam" id="PF12902">
    <property type="entry name" value="Ferritin-like"/>
    <property type="match status" value="1"/>
</dbReference>
<dbReference type="PANTHER" id="PTHR34400:SF4">
    <property type="entry name" value="MEMBRANE PROTEIN"/>
    <property type="match status" value="1"/>
</dbReference>
<proteinExistence type="predicted"/>
<dbReference type="InterPro" id="IPR026820">
    <property type="entry name" value="VioB/RebD_dom"/>
</dbReference>
<feature type="region of interest" description="Disordered" evidence="1">
    <location>
        <begin position="359"/>
        <end position="381"/>
    </location>
</feature>
<evidence type="ECO:0000256" key="1">
    <source>
        <dbReference type="SAM" id="MobiDB-lite"/>
    </source>
</evidence>
<comment type="caution">
    <text evidence="3">The sequence shown here is derived from an EMBL/GenBank/DDBJ whole genome shotgun (WGS) entry which is preliminary data.</text>
</comment>
<dbReference type="EMBL" id="JACHJV010000002">
    <property type="protein sequence ID" value="MBB4927606.1"/>
    <property type="molecule type" value="Genomic_DNA"/>
</dbReference>
<dbReference type="Proteomes" id="UP000540506">
    <property type="component" value="Unassembled WGS sequence"/>
</dbReference>
<dbReference type="InterPro" id="IPR006311">
    <property type="entry name" value="TAT_signal"/>
</dbReference>
<dbReference type="RefSeq" id="WP_312897541.1">
    <property type="nucleotide sequence ID" value="NZ_JACHJV010000002.1"/>
</dbReference>
<dbReference type="PANTHER" id="PTHR34400">
    <property type="match status" value="1"/>
</dbReference>
<organism evidence="3 4">
    <name type="scientific">Kitasatospora kifunensis</name>
    <name type="common">Streptomyces kifunensis</name>
    <dbReference type="NCBI Taxonomy" id="58351"/>
    <lineage>
        <taxon>Bacteria</taxon>
        <taxon>Bacillati</taxon>
        <taxon>Actinomycetota</taxon>
        <taxon>Actinomycetes</taxon>
        <taxon>Kitasatosporales</taxon>
        <taxon>Streptomycetaceae</taxon>
        <taxon>Kitasatospora</taxon>
    </lineage>
</organism>
<name>A0A7W7R920_KITKI</name>